<feature type="region of interest" description="Disordered" evidence="1">
    <location>
        <begin position="2015"/>
        <end position="2161"/>
    </location>
</feature>
<reference evidence="3" key="1">
    <citation type="journal article" date="2017" name="Plant J.">
        <title>The pomegranate (Punica granatum L.) genome and the genomics of punicalagin biosynthesis.</title>
        <authorList>
            <person name="Qin G."/>
            <person name="Xu C."/>
            <person name="Ming R."/>
            <person name="Tang H."/>
            <person name="Guyot R."/>
            <person name="Kramer E.M."/>
            <person name="Hu Y."/>
            <person name="Yi X."/>
            <person name="Qi Y."/>
            <person name="Xu X."/>
            <person name="Gao Z."/>
            <person name="Pan H."/>
            <person name="Jian J."/>
            <person name="Tian Y."/>
            <person name="Yue Z."/>
            <person name="Xu Y."/>
        </authorList>
    </citation>
    <scope>NUCLEOTIDE SEQUENCE [LARGE SCALE GENOMIC DNA]</scope>
    <source>
        <strain evidence="3">cv. Dabenzi</strain>
    </source>
</reference>
<proteinExistence type="predicted"/>
<dbReference type="InterPro" id="IPR016024">
    <property type="entry name" value="ARM-type_fold"/>
</dbReference>
<dbReference type="PANTHER" id="PTHR35833:SF1">
    <property type="entry name" value="GALACTOSE-BINDING DOMAIN-CONTAINING PROTEIN"/>
    <property type="match status" value="1"/>
</dbReference>
<dbReference type="Proteomes" id="UP000197138">
    <property type="component" value="Unassembled WGS sequence"/>
</dbReference>
<organism evidence="2 3">
    <name type="scientific">Punica granatum</name>
    <name type="common">Pomegranate</name>
    <dbReference type="NCBI Taxonomy" id="22663"/>
    <lineage>
        <taxon>Eukaryota</taxon>
        <taxon>Viridiplantae</taxon>
        <taxon>Streptophyta</taxon>
        <taxon>Embryophyta</taxon>
        <taxon>Tracheophyta</taxon>
        <taxon>Spermatophyta</taxon>
        <taxon>Magnoliopsida</taxon>
        <taxon>eudicotyledons</taxon>
        <taxon>Gunneridae</taxon>
        <taxon>Pentapetalae</taxon>
        <taxon>rosids</taxon>
        <taxon>malvids</taxon>
        <taxon>Myrtales</taxon>
        <taxon>Lythraceae</taxon>
        <taxon>Punica</taxon>
    </lineage>
</organism>
<feature type="compositionally biased region" description="Low complexity" evidence="1">
    <location>
        <begin position="667"/>
        <end position="679"/>
    </location>
</feature>
<accession>A0A218Y3X8</accession>
<feature type="compositionally biased region" description="Polar residues" evidence="1">
    <location>
        <begin position="215"/>
        <end position="229"/>
    </location>
</feature>
<protein>
    <submittedName>
        <fullName evidence="2">Uncharacterized protein</fullName>
    </submittedName>
</protein>
<feature type="region of interest" description="Disordered" evidence="1">
    <location>
        <begin position="667"/>
        <end position="693"/>
    </location>
</feature>
<feature type="region of interest" description="Disordered" evidence="1">
    <location>
        <begin position="208"/>
        <end position="241"/>
    </location>
</feature>
<gene>
    <name evidence="2" type="ORF">CDL15_Pgr024853</name>
</gene>
<feature type="compositionally biased region" description="Basic and acidic residues" evidence="1">
    <location>
        <begin position="2015"/>
        <end position="2026"/>
    </location>
</feature>
<sequence length="2161" mass="242542">MEVELEPRVKPLGYKVKAASRESPPTQKAAQILELDLRSHWSTGTNTKEWILLELDEPCLLSHIRIYNKSVLEWEIAVGLRFKPETFTRVRPRCEAPRREVMYQMNYTPCRYLIGVPVVGLEPEFQPVVSHLLPQIVAHKQDIHDMHLQLLQDMTNKLVVFLPQLEVDLASFTDDAEGNLRFLAMIAGPFYPILYIVNERETTRSLSIMPESDVSKSPQPSALTVSSNFEPRRSRSTSPLLAASSSTAFRPDAVFTLLRKAYKDADLGVICKMASRLLQQLTEPAVGQQTCVPTTRETSMQDETVEPVLMNPFPLVDYSSLFGEEFHMPDDEWDTNYFNILDLRAVEEGILHVLYACASQPTLCCKLAENSSQFWSALPIVQALLPALRPSGSSLDHFDESFSAWRQPFIQQALSQVKAACVLIDLCSSVLAPWVPQMIAKVDLAVELLEDLLSIVQIVMTTSSSVYRPLLHATAGYLSSFSPSHVKAACVLIDLCSSVLAPWVPQMIAKVDLAVELLEDLLSIVQGASHSLPHARAALKYILLALSGHMDDLLGKYKEVKRRILFLIEMLEPFLDPAITKFKSSIAFGDVSSEFSEKKEHNCEIALNVIRTAIRKSAVLPSLEYEWRSGSVTPRVLLSILEPHLQLPPEIDLRKSSASEMIQQVSSSSLSFPSAGHGSASSRTNGEEEPDGKIDMSDAVVKMETFEDGSSFFASPELKSISLTVVSSTQEESSLDAKLVGVSTKQNHEAEKSFTDHLQSNLVLDDGFAAEYFNLQEDYYRLANYGECEVRATEFQRLASDLHSQQEISVESHDAAVDALLLAAECYINPFFMMSSKASGKVLSHRDVGRIKVDKSNDVLVSKKFAGNSSNMESIARLEKKRDKVVLQLLLEAAELDRNYWEMSGGELRTYYSELSDGGVIKLSPGDVQTADAITLVRQNQSLLCKFLIRQLQRERNSMHEVLMQSLLFLLEWATTLSCDPGDVIDIMLSSGDCLNRVVVSHYHHSKEGNSQSPGQLHQVRRHWILLQKLIIASSGSDQHSEFKISRTSDFRYGALIPFSAWIEKIPSFSGSASPLVRFLGWMAVSRNARRYIKDQTFLTSELSQLTCLLSIFADDLSMVDKLVNRKEDDTNVDDSHITQASTLTKGHEGDGQSGYRSFNIIYPDLCRFFPNMKKQFELFGETILDAVALQLKSFPSTVLPDILCWFSESCLSPFLWKDTSISPTSSDRLKSCAGKNAKAIILYVLEAIVVEHMEAMVHEIPRLVHVLVSLCRAPYCDVSFLGSVLLLLNPIISYSMQKFSDEVLLADELCLNFESLCFNELFSELAEKDGSGVSSGKLCRRPLIIFVLASVLPDLSFQHRRETLQSLLAWSDFTVSEPTSSFHDYLCAFQCLLDSCKLLLFQTLSKFGAIPLQLSNHSGSGTTLSYDGSSKSDAWFLNDILSAQLPTEGAEKTAADAVILVKKINSLSMEEIKEFTEHLERLLEKLYPTLEHCWTLHHQFTKKLVITAAECFIFSRCLSSLMENFHHGEGVVGEYLEAVNSVDQLLEHWRVAVQGVADILPRILQSYCWVVSSLMLDCLLAVPTGFPLNVIIGTICSAITSFSSSAPKISWRLQTDKWLSMFLARGFYNFNEIEVSIVELFSVMLAHHEPEQRLIALKHLGKLVGQDVDGDTVVIFSKTRDKLISPTTVSAIPESILSILISSTWDYVTLMASSDTSFVLRTRAMALLVDYIPFAKRDQLQSFLACSDTVLHGLGKFPQPSFDCPLFQVSLALIAGACLYSLEEDISLIPENVWMNIETLAASENESKIGDLERRTCQVLCRLKIKGNEEEEALREALSSTTIKQPDPDFGSTREAILQVLTNLTSAQSYIDAFSTEIEHFTDQEVEMELEVIQNEHPSQQLVKTSKESHQIASPAAPPTDESRIKQIKDRIVSIDKSKLREDIIARRQKKLVMRHARQKFLEEAALHEAELLQELDRERVAEVEKEIERQRLLETERAKTRELRLNLDLERERQTQRELQREMEQIESGVWSSRREIPSSSQTSRSRDRYRERESARSSAEASGRTTEPQVLARSYSGQPPVILQSRDRADEYGSGYEENLDGSKDSGDANSVGDPELMSAFEGQSGQRHSGSRGSKSRQARERERESRREGKWERKHP</sequence>
<feature type="compositionally biased region" description="Basic and acidic residues" evidence="1">
    <location>
        <begin position="2047"/>
        <end position="2058"/>
    </location>
</feature>
<name>A0A218Y3X8_PUNGR</name>
<feature type="compositionally biased region" description="Low complexity" evidence="1">
    <location>
        <begin position="2126"/>
        <end position="2137"/>
    </location>
</feature>
<dbReference type="SUPFAM" id="SSF48371">
    <property type="entry name" value="ARM repeat"/>
    <property type="match status" value="1"/>
</dbReference>
<dbReference type="PANTHER" id="PTHR35833">
    <property type="entry name" value="GALACTOSE-BINDING DOMAIN-LIKE, ARMADILLO-TYPE FOLD PROTEIN-RELATED"/>
    <property type="match status" value="1"/>
</dbReference>
<feature type="compositionally biased region" description="Basic and acidic residues" evidence="1">
    <location>
        <begin position="2142"/>
        <end position="2161"/>
    </location>
</feature>
<evidence type="ECO:0000313" key="3">
    <source>
        <dbReference type="Proteomes" id="UP000197138"/>
    </source>
</evidence>
<dbReference type="EMBL" id="MTKT01000189">
    <property type="protein sequence ID" value="OWM91529.1"/>
    <property type="molecule type" value="Genomic_DNA"/>
</dbReference>
<evidence type="ECO:0000256" key="1">
    <source>
        <dbReference type="SAM" id="MobiDB-lite"/>
    </source>
</evidence>
<evidence type="ECO:0000313" key="2">
    <source>
        <dbReference type="EMBL" id="OWM91529.1"/>
    </source>
</evidence>
<comment type="caution">
    <text evidence="2">The sequence shown here is derived from an EMBL/GenBank/DDBJ whole genome shotgun (WGS) entry which is preliminary data.</text>
</comment>